<evidence type="ECO:0000256" key="1">
    <source>
        <dbReference type="SAM" id="Coils"/>
    </source>
</evidence>
<dbReference type="Pfam" id="PF12639">
    <property type="entry name" value="Colicin-DNase"/>
    <property type="match status" value="1"/>
</dbReference>
<reference evidence="2" key="2">
    <citation type="submission" date="2019-01" db="EMBL/GenBank/DDBJ databases">
        <authorList>
            <person name="Thorell K."/>
        </authorList>
    </citation>
    <scope>NUCLEOTIDE SEQUENCE</scope>
    <source>
        <strain evidence="2">PC4597II</strain>
        <strain evidence="3">PC5099IV</strain>
    </source>
</reference>
<gene>
    <name evidence="3" type="ORF">EPJ71_10940</name>
    <name evidence="2" type="ORF">EPJ73_07275</name>
</gene>
<name>A0AB38Q1I8_9SPIR</name>
<comment type="caution">
    <text evidence="2">The sequence shown here is derived from an EMBL/GenBank/DDBJ whole genome shotgun (WGS) entry which is preliminary data.</text>
</comment>
<reference evidence="4 5" key="1">
    <citation type="journal article" date="1992" name="Lakartidningen">
        <title>[Penicillin V and not amoxicillin is the first choice preparation in acute otitis].</title>
        <authorList>
            <person name="Kamme C."/>
            <person name="Lundgren K."/>
            <person name="Prellner K."/>
        </authorList>
    </citation>
    <scope>NUCLEOTIDE SEQUENCE [LARGE SCALE GENOMIC DNA]</scope>
    <source>
        <strain evidence="2 5">PC4597II</strain>
        <strain evidence="3 4">PC5099IV</strain>
    </source>
</reference>
<dbReference type="Proteomes" id="UP000324336">
    <property type="component" value="Unassembled WGS sequence"/>
</dbReference>
<evidence type="ECO:0000313" key="5">
    <source>
        <dbReference type="Proteomes" id="UP000324336"/>
    </source>
</evidence>
<sequence>MILKNLSYNFWDNKLMNIYKRIILFIALISFLLSCRNSPNLSININANHKNIKQQNIKYQNIKQQNIKYQNIKQQNVKYENIINEIKKLENTLKENVKLEYVIFEEYSKEDLEKKIKNKEYSDDFWQDVDWKSIIGKLTIGTSVIVVTGVFSVATIGSPLHIVFLSSFKGALAGAGIGLGTGAAINSAIQILLNGGKIDGWQKHALEGAADGYMWGAITGAITGGLKAYHDIPKMSGNYPKNPTVKFEWDIIKKGGKVYKGKFPVFKSKFEVKLPKNLWLESDAKQFTYAVNELKKDLVKNPILKMKFNKETLKAIENSQKGRIQGFTWHHHQKEGVLQLVDRTTHQANIPHKGGRAIWGGGNLHR</sequence>
<evidence type="ECO:0008006" key="6">
    <source>
        <dbReference type="Google" id="ProtNLM"/>
    </source>
</evidence>
<feature type="coiled-coil region" evidence="1">
    <location>
        <begin position="62"/>
        <end position="99"/>
    </location>
</feature>
<organism evidence="2 5">
    <name type="scientific">Brachyspira aalborgi</name>
    <dbReference type="NCBI Taxonomy" id="29522"/>
    <lineage>
        <taxon>Bacteria</taxon>
        <taxon>Pseudomonadati</taxon>
        <taxon>Spirochaetota</taxon>
        <taxon>Spirochaetia</taxon>
        <taxon>Brachyspirales</taxon>
        <taxon>Brachyspiraceae</taxon>
        <taxon>Brachyspira</taxon>
    </lineage>
</organism>
<evidence type="ECO:0000313" key="4">
    <source>
        <dbReference type="Proteomes" id="UP000322659"/>
    </source>
</evidence>
<dbReference type="PROSITE" id="PS51257">
    <property type="entry name" value="PROKAR_LIPOPROTEIN"/>
    <property type="match status" value="1"/>
</dbReference>
<dbReference type="EMBL" id="SAXZ01000014">
    <property type="protein sequence ID" value="TXJ31238.1"/>
    <property type="molecule type" value="Genomic_DNA"/>
</dbReference>
<dbReference type="Proteomes" id="UP000322659">
    <property type="component" value="Unassembled WGS sequence"/>
</dbReference>
<dbReference type="EMBL" id="SAYA01000021">
    <property type="protein sequence ID" value="TXJ25260.1"/>
    <property type="molecule type" value="Genomic_DNA"/>
</dbReference>
<keyword evidence="4" id="KW-1185">Reference proteome</keyword>
<dbReference type="AlphaFoldDB" id="A0AB38Q1I8"/>
<accession>A0AB38Q1I8</accession>
<evidence type="ECO:0000313" key="3">
    <source>
        <dbReference type="EMBL" id="TXJ31238.1"/>
    </source>
</evidence>
<protein>
    <recommendedName>
        <fullName evidence="6">HNH endonuclease</fullName>
    </recommendedName>
</protein>
<proteinExistence type="predicted"/>
<evidence type="ECO:0000313" key="2">
    <source>
        <dbReference type="EMBL" id="TXJ25260.1"/>
    </source>
</evidence>
<keyword evidence="1" id="KW-0175">Coiled coil</keyword>